<gene>
    <name evidence="3" type="ORF">ACFSJG_11615</name>
</gene>
<comment type="caution">
    <text evidence="3">The sequence shown here is derived from an EMBL/GenBank/DDBJ whole genome shotgun (WGS) entry which is preliminary data.</text>
</comment>
<evidence type="ECO:0000313" key="4">
    <source>
        <dbReference type="Proteomes" id="UP001597286"/>
    </source>
</evidence>
<keyword evidence="2" id="KW-1133">Transmembrane helix</keyword>
<evidence type="ECO:0000313" key="3">
    <source>
        <dbReference type="EMBL" id="MFD1812865.1"/>
    </source>
</evidence>
<evidence type="ECO:0000256" key="2">
    <source>
        <dbReference type="SAM" id="Phobius"/>
    </source>
</evidence>
<sequence>MVEIGVVFGYIVVIATIAVVLVGVVALFILSIKGGPSSSGSQTEGFEKDTRSIR</sequence>
<protein>
    <recommendedName>
        <fullName evidence="5">Adenylate cyclase</fullName>
    </recommendedName>
</protein>
<feature type="compositionally biased region" description="Basic and acidic residues" evidence="1">
    <location>
        <begin position="45"/>
        <end position="54"/>
    </location>
</feature>
<evidence type="ECO:0008006" key="5">
    <source>
        <dbReference type="Google" id="ProtNLM"/>
    </source>
</evidence>
<organism evidence="3 4">
    <name type="scientific">Rhodococcus gannanensis</name>
    <dbReference type="NCBI Taxonomy" id="1960308"/>
    <lineage>
        <taxon>Bacteria</taxon>
        <taxon>Bacillati</taxon>
        <taxon>Actinomycetota</taxon>
        <taxon>Actinomycetes</taxon>
        <taxon>Mycobacteriales</taxon>
        <taxon>Nocardiaceae</taxon>
        <taxon>Rhodococcus</taxon>
    </lineage>
</organism>
<proteinExistence type="predicted"/>
<feature type="transmembrane region" description="Helical" evidence="2">
    <location>
        <begin position="6"/>
        <end position="30"/>
    </location>
</feature>
<dbReference type="EMBL" id="JBHUFB010000010">
    <property type="protein sequence ID" value="MFD1812865.1"/>
    <property type="molecule type" value="Genomic_DNA"/>
</dbReference>
<name>A0ABW4P5Y6_9NOCA</name>
<keyword evidence="2" id="KW-0472">Membrane</keyword>
<dbReference type="Proteomes" id="UP001597286">
    <property type="component" value="Unassembled WGS sequence"/>
</dbReference>
<reference evidence="4" key="1">
    <citation type="journal article" date="2019" name="Int. J. Syst. Evol. Microbiol.">
        <title>The Global Catalogue of Microorganisms (GCM) 10K type strain sequencing project: providing services to taxonomists for standard genome sequencing and annotation.</title>
        <authorList>
            <consortium name="The Broad Institute Genomics Platform"/>
            <consortium name="The Broad Institute Genome Sequencing Center for Infectious Disease"/>
            <person name="Wu L."/>
            <person name="Ma J."/>
        </authorList>
    </citation>
    <scope>NUCLEOTIDE SEQUENCE [LARGE SCALE GENOMIC DNA]</scope>
    <source>
        <strain evidence="4">DT72</strain>
    </source>
</reference>
<dbReference type="RefSeq" id="WP_378485386.1">
    <property type="nucleotide sequence ID" value="NZ_JBHUFB010000010.1"/>
</dbReference>
<evidence type="ECO:0000256" key="1">
    <source>
        <dbReference type="SAM" id="MobiDB-lite"/>
    </source>
</evidence>
<feature type="region of interest" description="Disordered" evidence="1">
    <location>
        <begin position="33"/>
        <end position="54"/>
    </location>
</feature>
<keyword evidence="2" id="KW-0812">Transmembrane</keyword>
<keyword evidence="4" id="KW-1185">Reference proteome</keyword>
<accession>A0ABW4P5Y6</accession>